<keyword evidence="1" id="KW-0812">Transmembrane</keyword>
<sequence>MPESTTAKPLEANGVYLCPVCRHGQIAPMVLMDTYACNFCRHILSLDFVHQTARIEDSAMVFRWQWTGTNWRSLNTPPLRLTYTAIILAILLVTLPPALIWLGYQLFPPLSSDPRAYWFPLFWVALTFFAHTLIVLRVFAGLLPTPFWWPSVPFNFSHWYLLRR</sequence>
<feature type="transmembrane region" description="Helical" evidence="1">
    <location>
        <begin position="81"/>
        <end position="104"/>
    </location>
</feature>
<keyword evidence="3" id="KW-1185">Reference proteome</keyword>
<dbReference type="EMBL" id="BA000039">
    <property type="protein sequence ID" value="BAC08948.1"/>
    <property type="molecule type" value="Genomic_DNA"/>
</dbReference>
<proteinExistence type="predicted"/>
<name>Q8DJ33_THEVB</name>
<keyword evidence="1" id="KW-0472">Membrane</keyword>
<dbReference type="eggNOG" id="ENOG5030577">
    <property type="taxonomic scope" value="Bacteria"/>
</dbReference>
<evidence type="ECO:0000256" key="1">
    <source>
        <dbReference type="SAM" id="Phobius"/>
    </source>
</evidence>
<dbReference type="EnsemblBacteria" id="BAC08948">
    <property type="protein sequence ID" value="BAC08948"/>
    <property type="gene ID" value="BAC08948"/>
</dbReference>
<accession>Q8DJ33</accession>
<evidence type="ECO:0000313" key="3">
    <source>
        <dbReference type="Proteomes" id="UP000000440"/>
    </source>
</evidence>
<gene>
    <name evidence="2" type="ordered locus">tll1396</name>
</gene>
<dbReference type="AlphaFoldDB" id="Q8DJ33"/>
<organism evidence="2 3">
    <name type="scientific">Thermosynechococcus vestitus (strain NIES-2133 / IAM M-273 / BP-1)</name>
    <dbReference type="NCBI Taxonomy" id="197221"/>
    <lineage>
        <taxon>Bacteria</taxon>
        <taxon>Bacillati</taxon>
        <taxon>Cyanobacteriota</taxon>
        <taxon>Cyanophyceae</taxon>
        <taxon>Acaryochloridales</taxon>
        <taxon>Thermosynechococcaceae</taxon>
        <taxon>Thermosynechococcus</taxon>
    </lineage>
</organism>
<reference evidence="2 3" key="1">
    <citation type="journal article" date="2002" name="DNA Res.">
        <title>Complete genome structure of the thermophilic cyanobacterium Thermosynechococcus elongatus BP-1.</title>
        <authorList>
            <person name="Nakamura Y."/>
            <person name="Kaneko T."/>
            <person name="Sato S."/>
            <person name="Ikeuchi M."/>
            <person name="Katoh H."/>
            <person name="Sasamoto S."/>
            <person name="Watanabe A."/>
            <person name="Iriguchi M."/>
            <person name="Kawashima K."/>
            <person name="Kimura T."/>
            <person name="Kishida Y."/>
            <person name="Kiyokawa C."/>
            <person name="Kohara M."/>
            <person name="Matsumoto M."/>
            <person name="Matsuno A."/>
            <person name="Nakazaki N."/>
            <person name="Shimpo S."/>
            <person name="Sugimoto M."/>
            <person name="Takeuchi C."/>
            <person name="Yamada M."/>
            <person name="Tabata S."/>
        </authorList>
    </citation>
    <scope>NUCLEOTIDE SEQUENCE [LARGE SCALE GENOMIC DNA]</scope>
    <source>
        <strain evidence="3">IAM M-273 / NIES-2133 / BP-1</strain>
    </source>
</reference>
<protein>
    <submittedName>
        <fullName evidence="2">Tll1396 protein</fullName>
    </submittedName>
</protein>
<dbReference type="STRING" id="197221.gene:10747995"/>
<evidence type="ECO:0000313" key="2">
    <source>
        <dbReference type="EMBL" id="BAC08948.1"/>
    </source>
</evidence>
<dbReference type="KEGG" id="tel:tll1396"/>
<feature type="transmembrane region" description="Helical" evidence="1">
    <location>
        <begin position="116"/>
        <end position="140"/>
    </location>
</feature>
<dbReference type="Proteomes" id="UP000000440">
    <property type="component" value="Chromosome"/>
</dbReference>
<keyword evidence="1" id="KW-1133">Transmembrane helix</keyword>
<dbReference type="RefSeq" id="WP_011057236.1">
    <property type="nucleotide sequence ID" value="NC_004113.1"/>
</dbReference>